<dbReference type="SMART" id="SM00471">
    <property type="entry name" value="HDc"/>
    <property type="match status" value="1"/>
</dbReference>
<feature type="transmembrane region" description="Helical" evidence="2">
    <location>
        <begin position="354"/>
        <end position="371"/>
    </location>
</feature>
<dbReference type="Pfam" id="PF07698">
    <property type="entry name" value="7TM-7TMR_HD"/>
    <property type="match status" value="1"/>
</dbReference>
<protein>
    <submittedName>
        <fullName evidence="5">Hypothetical membrane protein</fullName>
    </submittedName>
</protein>
<evidence type="ECO:0000313" key="6">
    <source>
        <dbReference type="Proteomes" id="UP000009071"/>
    </source>
</evidence>
<evidence type="ECO:0000313" key="5">
    <source>
        <dbReference type="EMBL" id="BAH76376.1"/>
    </source>
</evidence>
<feature type="transmembrane region" description="Helical" evidence="2">
    <location>
        <begin position="417"/>
        <end position="443"/>
    </location>
</feature>
<dbReference type="eggNOG" id="COG1480">
    <property type="taxonomic scope" value="Bacteria"/>
</dbReference>
<feature type="transmembrane region" description="Helical" evidence="2">
    <location>
        <begin position="494"/>
        <end position="519"/>
    </location>
</feature>
<dbReference type="EMBL" id="AP010904">
    <property type="protein sequence ID" value="BAH76376.1"/>
    <property type="molecule type" value="Genomic_DNA"/>
</dbReference>
<dbReference type="InterPro" id="IPR003607">
    <property type="entry name" value="HD/PDEase_dom"/>
</dbReference>
<dbReference type="HOGENOM" id="CLU_015767_1_2_7"/>
<sequence>MSSAIPWWEGSSKLMSEIVDRVKRAIKAPSAQSPVQQAGGFTLPEWAPGFLFFLAVVFTLCFVARLGLDTSVRLFTAGEIATQDVAADQSLQIEDVEATTRRRDQVAEAQPPVFDVSPLPFEALAKSVEDIIGAARAATAEDLEKLRWQVAENLNTDIGPDIIEVWRQDDFKALMQKDVLPWLKQNYEPGVVSSVSVFTPYKNGILLRELPSKMETLRVETRDIKDIKQIKDDLEHMLKVSLNKPFRQRKAVYSLVYPLIAPSMTLNQETTQARKAEIARAVEPLYYIIKKGEIIVRQGERVGPIQQLKLQSLYSHRKGPYNLLRATGLFGMCLMFLAVLYVSLERAGIKRVRSTDWVFLGVVLLIFGMLAKVGDMVTLPGGGGLPEATRSIYFAYSLPIAGAAGILALFFPKRLCIFTSLILSFLAANMVYGGIGAFCYYFVGSMIYVYLIKRSETRSQLLKSVFPLLAALCVMWCSVNLMDLNDPSVAGAGLAFVALSAFLSLLAVVGIAPIMELIFGYTSRFRLMELLNLEQPLLQELMVKAPGTYHHSLIVSNMVEAGARAIGANPLLAKVAALYHDIGKLKNPHYFIENISCKENRHNKLAPSMSALILISHVKKGIELAREHRLGQAITDLIGQHHGTTLIAYFYHKAKELAEAKGDDPIREADYRYPGPKPQSKEAGLILLADAIEASSRTLVDPTPSRIKGHIQNIVRKIYTEGELDDSQLTLKDLTLLSDTFQRILTGIFHQRIEYPSAKSPEKNGKTREETACAVDPKAAEHAA</sequence>
<name>C4XHK2_SOLM1</name>
<feature type="transmembrane region" description="Helical" evidence="2">
    <location>
        <begin position="464"/>
        <end position="482"/>
    </location>
</feature>
<dbReference type="PROSITE" id="PS50042">
    <property type="entry name" value="CNMP_BINDING_3"/>
    <property type="match status" value="1"/>
</dbReference>
<dbReference type="InterPro" id="IPR006674">
    <property type="entry name" value="HD_domain"/>
</dbReference>
<proteinExistence type="predicted"/>
<dbReference type="PANTHER" id="PTHR36442">
    <property type="entry name" value="CYCLIC-DI-AMP PHOSPHODIESTERASE PGPH"/>
    <property type="match status" value="1"/>
</dbReference>
<keyword evidence="2" id="KW-0812">Transmembrane</keyword>
<dbReference type="Pfam" id="PF07697">
    <property type="entry name" value="7TMR-HDED"/>
    <property type="match status" value="1"/>
</dbReference>
<organism evidence="5 6">
    <name type="scientific">Solidesulfovibrio magneticus (strain ATCC 700980 / DSM 13731 / RS-1)</name>
    <name type="common">Desulfovibrio magneticus</name>
    <dbReference type="NCBI Taxonomy" id="573370"/>
    <lineage>
        <taxon>Bacteria</taxon>
        <taxon>Pseudomonadati</taxon>
        <taxon>Thermodesulfobacteriota</taxon>
        <taxon>Desulfovibrionia</taxon>
        <taxon>Desulfovibrionales</taxon>
        <taxon>Desulfovibrionaceae</taxon>
        <taxon>Solidesulfovibrio</taxon>
    </lineage>
</organism>
<evidence type="ECO:0000256" key="1">
    <source>
        <dbReference type="SAM" id="MobiDB-lite"/>
    </source>
</evidence>
<dbReference type="Gene3D" id="1.10.3210.10">
    <property type="entry name" value="Hypothetical protein af1432"/>
    <property type="match status" value="1"/>
</dbReference>
<dbReference type="PANTHER" id="PTHR36442:SF1">
    <property type="entry name" value="CYCLIC-DI-AMP PHOSPHODIESTERASE PGPH"/>
    <property type="match status" value="1"/>
</dbReference>
<feature type="transmembrane region" description="Helical" evidence="2">
    <location>
        <begin position="392"/>
        <end position="411"/>
    </location>
</feature>
<evidence type="ECO:0000259" key="4">
    <source>
        <dbReference type="PROSITE" id="PS51831"/>
    </source>
</evidence>
<dbReference type="Pfam" id="PF01966">
    <property type="entry name" value="HD"/>
    <property type="match status" value="1"/>
</dbReference>
<keyword evidence="6" id="KW-1185">Reference proteome</keyword>
<dbReference type="Proteomes" id="UP000009071">
    <property type="component" value="Chromosome"/>
</dbReference>
<reference evidence="5 6" key="1">
    <citation type="journal article" date="2009" name="Genome Res.">
        <title>Whole genome sequence of Desulfovibrio magneticus strain RS-1 revealed common gene clusters in magnetotactic bacteria.</title>
        <authorList>
            <person name="Nakazawa H."/>
            <person name="Arakaki A."/>
            <person name="Narita-Yamada S."/>
            <person name="Yashiro I."/>
            <person name="Jinno K."/>
            <person name="Aoki N."/>
            <person name="Tsuruyama A."/>
            <person name="Okamura Y."/>
            <person name="Tanikawa S."/>
            <person name="Fujita N."/>
            <person name="Takeyama H."/>
            <person name="Matsunaga T."/>
        </authorList>
    </citation>
    <scope>NUCLEOTIDE SEQUENCE [LARGE SCALE GENOMIC DNA]</scope>
    <source>
        <strain evidence="6">ATCC 700980 / DSM 13731 / RS-1</strain>
    </source>
</reference>
<dbReference type="InterPro" id="IPR052722">
    <property type="entry name" value="PgpH_phosphodiesterase"/>
</dbReference>
<keyword evidence="2" id="KW-0472">Membrane</keyword>
<dbReference type="CDD" id="cd00077">
    <property type="entry name" value="HDc"/>
    <property type="match status" value="1"/>
</dbReference>
<gene>
    <name evidence="5" type="ordered locus">DMR_28850</name>
</gene>
<feature type="domain" description="Cyclic nucleotide-binding" evidence="3">
    <location>
        <begin position="266"/>
        <end position="300"/>
    </location>
</feature>
<dbReference type="InterPro" id="IPR006675">
    <property type="entry name" value="HDIG_dom"/>
</dbReference>
<feature type="transmembrane region" description="Helical" evidence="2">
    <location>
        <begin position="50"/>
        <end position="68"/>
    </location>
</feature>
<keyword evidence="2" id="KW-1133">Transmembrane helix</keyword>
<dbReference type="InterPro" id="IPR000595">
    <property type="entry name" value="cNMP-bd_dom"/>
</dbReference>
<feature type="compositionally biased region" description="Basic and acidic residues" evidence="1">
    <location>
        <begin position="760"/>
        <end position="771"/>
    </location>
</feature>
<accession>C4XHK2</accession>
<feature type="region of interest" description="Disordered" evidence="1">
    <location>
        <begin position="758"/>
        <end position="784"/>
    </location>
</feature>
<dbReference type="InterPro" id="IPR011624">
    <property type="entry name" value="Metal-dep_PHydrolase_7TM_extra"/>
</dbReference>
<dbReference type="NCBIfam" id="TIGR00277">
    <property type="entry name" value="HDIG"/>
    <property type="match status" value="1"/>
</dbReference>
<dbReference type="KEGG" id="dma:DMR_28850"/>
<dbReference type="InterPro" id="IPR011621">
    <property type="entry name" value="Metal-dep_PHydrolase_7TM_intra"/>
</dbReference>
<dbReference type="SUPFAM" id="SSF109604">
    <property type="entry name" value="HD-domain/PDEase-like"/>
    <property type="match status" value="1"/>
</dbReference>
<dbReference type="STRING" id="573370.DMR_28850"/>
<feature type="transmembrane region" description="Helical" evidence="2">
    <location>
        <begin position="323"/>
        <end position="342"/>
    </location>
</feature>
<dbReference type="AlphaFoldDB" id="C4XHK2"/>
<feature type="domain" description="HD" evidence="4">
    <location>
        <begin position="548"/>
        <end position="695"/>
    </location>
</feature>
<evidence type="ECO:0000259" key="3">
    <source>
        <dbReference type="PROSITE" id="PS50042"/>
    </source>
</evidence>
<evidence type="ECO:0000256" key="2">
    <source>
        <dbReference type="SAM" id="Phobius"/>
    </source>
</evidence>
<dbReference type="PROSITE" id="PS51831">
    <property type="entry name" value="HD"/>
    <property type="match status" value="1"/>
</dbReference>